<keyword evidence="1" id="KW-0145">Chemotaxis</keyword>
<proteinExistence type="predicted"/>
<dbReference type="EMBL" id="FOXR01000001">
    <property type="protein sequence ID" value="SFP60122.1"/>
    <property type="molecule type" value="Genomic_DNA"/>
</dbReference>
<feature type="domain" description="CheC-like protein" evidence="3">
    <location>
        <begin position="11"/>
        <end position="48"/>
    </location>
</feature>
<evidence type="ECO:0000313" key="4">
    <source>
        <dbReference type="EMBL" id="SFP60122.1"/>
    </source>
</evidence>
<dbReference type="Proteomes" id="UP000198577">
    <property type="component" value="Unassembled WGS sequence"/>
</dbReference>
<evidence type="ECO:0000256" key="1">
    <source>
        <dbReference type="ARBA" id="ARBA00022500"/>
    </source>
</evidence>
<dbReference type="GO" id="GO:0016787">
    <property type="term" value="F:hydrolase activity"/>
    <property type="evidence" value="ECO:0007669"/>
    <property type="project" value="UniProtKB-KW"/>
</dbReference>
<dbReference type="InterPro" id="IPR050992">
    <property type="entry name" value="CheZ_family_phosphatases"/>
</dbReference>
<organism evidence="4 5">
    <name type="scientific">Caldicoprobacter faecalis</name>
    <dbReference type="NCBI Taxonomy" id="937334"/>
    <lineage>
        <taxon>Bacteria</taxon>
        <taxon>Bacillati</taxon>
        <taxon>Bacillota</taxon>
        <taxon>Clostridia</taxon>
        <taxon>Caldicoprobacterales</taxon>
        <taxon>Caldicoprobacteraceae</taxon>
        <taxon>Caldicoprobacter</taxon>
    </lineage>
</organism>
<dbReference type="PANTHER" id="PTHR43693:SF1">
    <property type="entry name" value="PROTEIN PHOSPHATASE CHEZ"/>
    <property type="match status" value="1"/>
</dbReference>
<dbReference type="OrthoDB" id="9812187at2"/>
<dbReference type="Pfam" id="PF04509">
    <property type="entry name" value="CheC"/>
    <property type="match status" value="2"/>
</dbReference>
<dbReference type="InterPro" id="IPR007597">
    <property type="entry name" value="CheC"/>
</dbReference>
<feature type="domain" description="CheC-like protein" evidence="3">
    <location>
        <begin position="112"/>
        <end position="145"/>
    </location>
</feature>
<keyword evidence="5" id="KW-1185">Reference proteome</keyword>
<dbReference type="InterPro" id="IPR028976">
    <property type="entry name" value="CheC-like_sf"/>
</dbReference>
<name>A0A1I5RNJ6_9FIRM</name>
<evidence type="ECO:0000313" key="5">
    <source>
        <dbReference type="Proteomes" id="UP000198577"/>
    </source>
</evidence>
<dbReference type="CDD" id="cd17909">
    <property type="entry name" value="CheC_ClassI"/>
    <property type="match status" value="1"/>
</dbReference>
<dbReference type="GO" id="GO:0006935">
    <property type="term" value="P:chemotaxis"/>
    <property type="evidence" value="ECO:0007669"/>
    <property type="project" value="UniProtKB-KW"/>
</dbReference>
<protein>
    <submittedName>
        <fullName evidence="4">Chemotaxis protein CheC</fullName>
    </submittedName>
</protein>
<evidence type="ECO:0000256" key="2">
    <source>
        <dbReference type="ARBA" id="ARBA00022801"/>
    </source>
</evidence>
<gene>
    <name evidence="4" type="ORF">SAMN05444406_10158</name>
</gene>
<keyword evidence="2" id="KW-0378">Hydrolase</keyword>
<sequence length="207" mass="22283">MSFSFDNLSSLHLDILKEIGTIGAGNAATSLSKMLDRRIDMNVPEVKIAEFKDVEDIMGGAETPVVGIYLEFSGDICGTVLLVLDVISAKHITALLLGNACSDGLKRDFSEIEISALEELGNILTAAYLGAISSFTGLTIKPSVPYFACDMLGAILSVPMIKFGQTSDKAMFIETDLINGTERFRSHFIVIPDMESFPLILKALGVV</sequence>
<reference evidence="4 5" key="1">
    <citation type="submission" date="2016-10" db="EMBL/GenBank/DDBJ databases">
        <authorList>
            <person name="de Groot N.N."/>
        </authorList>
    </citation>
    <scope>NUCLEOTIDE SEQUENCE [LARGE SCALE GENOMIC DNA]</scope>
    <source>
        <strain evidence="4 5">DSM 20678</strain>
    </source>
</reference>
<dbReference type="Gene3D" id="3.40.1550.10">
    <property type="entry name" value="CheC-like"/>
    <property type="match status" value="1"/>
</dbReference>
<dbReference type="AlphaFoldDB" id="A0A1I5RNJ6"/>
<accession>A0A1I5RNJ6</accession>
<dbReference type="RefSeq" id="WP_025746612.1">
    <property type="nucleotide sequence ID" value="NZ_FOXR01000001.1"/>
</dbReference>
<dbReference type="PANTHER" id="PTHR43693">
    <property type="entry name" value="PROTEIN PHOSPHATASE CHEZ"/>
    <property type="match status" value="1"/>
</dbReference>
<evidence type="ECO:0000259" key="3">
    <source>
        <dbReference type="Pfam" id="PF04509"/>
    </source>
</evidence>
<dbReference type="STRING" id="937334.SAMN05444406_10158"/>
<dbReference type="SUPFAM" id="SSF103039">
    <property type="entry name" value="CheC-like"/>
    <property type="match status" value="1"/>
</dbReference>